<name>A1HQ69_9FIRM</name>
<organism evidence="3 4">
    <name type="scientific">Thermosinus carboxydivorans Nor1</name>
    <dbReference type="NCBI Taxonomy" id="401526"/>
    <lineage>
        <taxon>Bacteria</taxon>
        <taxon>Bacillati</taxon>
        <taxon>Bacillota</taxon>
        <taxon>Negativicutes</taxon>
        <taxon>Selenomonadales</taxon>
        <taxon>Sporomusaceae</taxon>
        <taxon>Thermosinus</taxon>
    </lineage>
</organism>
<keyword evidence="2" id="KW-0472">Membrane</keyword>
<accession>A1HQ69</accession>
<dbReference type="EMBL" id="AAWL01000006">
    <property type="protein sequence ID" value="EAX47916.1"/>
    <property type="molecule type" value="Genomic_DNA"/>
</dbReference>
<feature type="transmembrane region" description="Helical" evidence="2">
    <location>
        <begin position="43"/>
        <end position="65"/>
    </location>
</feature>
<dbReference type="OrthoDB" id="1679795at2"/>
<gene>
    <name evidence="3" type="ORF">TcarDRAFT_1605</name>
</gene>
<comment type="similarity">
    <text evidence="1">Belongs to the asp23 family.</text>
</comment>
<protein>
    <recommendedName>
        <fullName evidence="5">Alkaline shock response membrane anchor protein AmaP</fullName>
    </recommendedName>
</protein>
<evidence type="ECO:0000313" key="4">
    <source>
        <dbReference type="Proteomes" id="UP000005139"/>
    </source>
</evidence>
<keyword evidence="2" id="KW-1133">Transmembrane helix</keyword>
<feature type="transmembrane region" description="Helical" evidence="2">
    <location>
        <begin position="7"/>
        <end position="31"/>
    </location>
</feature>
<dbReference type="Proteomes" id="UP000005139">
    <property type="component" value="Unassembled WGS sequence"/>
</dbReference>
<reference evidence="3 4" key="1">
    <citation type="submission" date="2007-01" db="EMBL/GenBank/DDBJ databases">
        <title>Annotation of the draft genome assembly of Thermosinus carboxydivorans Nor1.</title>
        <authorList>
            <consortium name="US DOE Joint Genome Institute (JGI-ORNL)"/>
            <person name="Larimer F."/>
            <person name="Land M."/>
            <person name="Hauser L."/>
        </authorList>
    </citation>
    <scope>NUCLEOTIDE SEQUENCE [LARGE SCALE GENOMIC DNA]</scope>
    <source>
        <strain evidence="3 4">Nor1</strain>
    </source>
</reference>
<dbReference type="RefSeq" id="WP_007289176.1">
    <property type="nucleotide sequence ID" value="NZ_AAWL01000006.1"/>
</dbReference>
<dbReference type="NCBIfam" id="NF033218">
    <property type="entry name" value="anchor_AmaP"/>
    <property type="match status" value="1"/>
</dbReference>
<sequence>MGIIDRIILSVYTFVLAFLSLGVVLLGLSLLPLEWVWTSVIYIYGQWEAALVAAVFLMVSVRLLLAGLRSRGERETIVHHSDMGDIHISLDAVKNLVEKTARHVRGVRGVKVRVSHTGQGLAVFIRTVISPESNVPDVSAQIQERVYAYAKNTVGVELADVKILVENIANDFKKQRVE</sequence>
<evidence type="ECO:0008006" key="5">
    <source>
        <dbReference type="Google" id="ProtNLM"/>
    </source>
</evidence>
<reference evidence="3 4" key="2">
    <citation type="submission" date="2007-01" db="EMBL/GenBank/DDBJ databases">
        <title>Sequencing of the draft genome and assembly of Thermosinus carboxydivorans Nor1.</title>
        <authorList>
            <consortium name="US DOE Joint Genome Institute (JGI-PGF)"/>
            <person name="Copeland A."/>
            <person name="Lucas S."/>
            <person name="Lapidus A."/>
            <person name="Barry K."/>
            <person name="Glavina del Rio T."/>
            <person name="Dalin E."/>
            <person name="Tice H."/>
            <person name="Bruce D."/>
            <person name="Pitluck S."/>
            <person name="Richardson P."/>
        </authorList>
    </citation>
    <scope>NUCLEOTIDE SEQUENCE [LARGE SCALE GENOMIC DNA]</scope>
    <source>
        <strain evidence="3 4">Nor1</strain>
    </source>
</reference>
<evidence type="ECO:0000256" key="2">
    <source>
        <dbReference type="SAM" id="Phobius"/>
    </source>
</evidence>
<proteinExistence type="inferred from homology"/>
<dbReference type="AlphaFoldDB" id="A1HQ69"/>
<comment type="caution">
    <text evidence="3">The sequence shown here is derived from an EMBL/GenBank/DDBJ whole genome shotgun (WGS) entry which is preliminary data.</text>
</comment>
<dbReference type="InterPro" id="IPR005531">
    <property type="entry name" value="Asp23"/>
</dbReference>
<keyword evidence="2" id="KW-0812">Transmembrane</keyword>
<dbReference type="Pfam" id="PF03780">
    <property type="entry name" value="Asp23"/>
    <property type="match status" value="1"/>
</dbReference>
<evidence type="ECO:0000256" key="1">
    <source>
        <dbReference type="ARBA" id="ARBA00005721"/>
    </source>
</evidence>
<evidence type="ECO:0000313" key="3">
    <source>
        <dbReference type="EMBL" id="EAX47916.1"/>
    </source>
</evidence>
<keyword evidence="4" id="KW-1185">Reference proteome</keyword>
<dbReference type="eggNOG" id="COG1302">
    <property type="taxonomic scope" value="Bacteria"/>
</dbReference>